<keyword evidence="1" id="KW-0472">Membrane</keyword>
<gene>
    <name evidence="2" type="ORF">IWX90DRAFT_486949</name>
</gene>
<sequence>MPWVDRRGRLEKLGMPAQQPSNITITFRPTAPCHIKVPWHTFTIMQPSEGFAICRHDDASRRRGPRTQHLGREYVNVATNSVFWIPSHNVELYHGDVFWFSDLEVYIRPCLLDSLTPMSVDNVELAPMQSALLVEGTRVSLGMDINDPFCQWEVESIKYGEPVYIRPPSFLAVALWWIVVYALSLSVMLGMLVLGWWDV</sequence>
<organism evidence="2 3">
    <name type="scientific">Phyllosticta citrichinensis</name>
    <dbReference type="NCBI Taxonomy" id="1130410"/>
    <lineage>
        <taxon>Eukaryota</taxon>
        <taxon>Fungi</taxon>
        <taxon>Dikarya</taxon>
        <taxon>Ascomycota</taxon>
        <taxon>Pezizomycotina</taxon>
        <taxon>Dothideomycetes</taxon>
        <taxon>Dothideomycetes incertae sedis</taxon>
        <taxon>Botryosphaeriales</taxon>
        <taxon>Phyllostictaceae</taxon>
        <taxon>Phyllosticta</taxon>
    </lineage>
</organism>
<evidence type="ECO:0000313" key="3">
    <source>
        <dbReference type="Proteomes" id="UP001456524"/>
    </source>
</evidence>
<keyword evidence="1" id="KW-1133">Transmembrane helix</keyword>
<protein>
    <submittedName>
        <fullName evidence="2">Uncharacterized protein</fullName>
    </submittedName>
</protein>
<comment type="caution">
    <text evidence="2">The sequence shown here is derived from an EMBL/GenBank/DDBJ whole genome shotgun (WGS) entry which is preliminary data.</text>
</comment>
<dbReference type="Proteomes" id="UP001456524">
    <property type="component" value="Unassembled WGS sequence"/>
</dbReference>
<keyword evidence="3" id="KW-1185">Reference proteome</keyword>
<proteinExistence type="predicted"/>
<evidence type="ECO:0000256" key="1">
    <source>
        <dbReference type="SAM" id="Phobius"/>
    </source>
</evidence>
<reference evidence="2 3" key="1">
    <citation type="journal article" date="2022" name="G3 (Bethesda)">
        <title>Enemy or ally: a genomic approach to elucidate the lifestyle of Phyllosticta citrichinaensis.</title>
        <authorList>
            <person name="Buijs V.A."/>
            <person name="Groenewald J.Z."/>
            <person name="Haridas S."/>
            <person name="LaButti K.M."/>
            <person name="Lipzen A."/>
            <person name="Martin F.M."/>
            <person name="Barry K."/>
            <person name="Grigoriev I.V."/>
            <person name="Crous P.W."/>
            <person name="Seidl M.F."/>
        </authorList>
    </citation>
    <scope>NUCLEOTIDE SEQUENCE [LARGE SCALE GENOMIC DNA]</scope>
    <source>
        <strain evidence="2 3">CBS 129764</strain>
    </source>
</reference>
<keyword evidence="1" id="KW-0812">Transmembrane</keyword>
<evidence type="ECO:0000313" key="2">
    <source>
        <dbReference type="EMBL" id="KAK8167110.1"/>
    </source>
</evidence>
<feature type="transmembrane region" description="Helical" evidence="1">
    <location>
        <begin position="174"/>
        <end position="197"/>
    </location>
</feature>
<name>A0ABR1XVA8_9PEZI</name>
<accession>A0ABR1XVA8</accession>
<dbReference type="EMBL" id="JBBWUH010000005">
    <property type="protein sequence ID" value="KAK8167110.1"/>
    <property type="molecule type" value="Genomic_DNA"/>
</dbReference>